<accession>D2Q1G4</accession>
<feature type="signal peptide" evidence="1">
    <location>
        <begin position="1"/>
        <end position="20"/>
    </location>
</feature>
<evidence type="ECO:0000313" key="2">
    <source>
        <dbReference type="EMBL" id="ADB30152.1"/>
    </source>
</evidence>
<name>D2Q1G4_KRIFD</name>
<feature type="chain" id="PRO_5038430794" evidence="1">
    <location>
        <begin position="21"/>
        <end position="78"/>
    </location>
</feature>
<proteinExistence type="predicted"/>
<dbReference type="RefSeq" id="WP_012918708.1">
    <property type="nucleotide sequence ID" value="NC_013729.1"/>
</dbReference>
<reference evidence="3" key="1">
    <citation type="submission" date="2009-09" db="EMBL/GenBank/DDBJ databases">
        <title>The complete genome of Kribbella flavida DSM 17836.</title>
        <authorList>
            <consortium name="US DOE Joint Genome Institute (JGI-PGF)"/>
            <person name="Lucas S."/>
            <person name="Copeland A."/>
            <person name="Lapidus A."/>
            <person name="Glavina del Rio T."/>
            <person name="Dalin E."/>
            <person name="Tice H."/>
            <person name="Bruce D."/>
            <person name="Goodwin L."/>
            <person name="Pitluck S."/>
            <person name="Kyrpides N."/>
            <person name="Mavromatis K."/>
            <person name="Ivanova N."/>
            <person name="Saunders E."/>
            <person name="Brettin T."/>
            <person name="Detter J.C."/>
            <person name="Han C."/>
            <person name="Larimer F."/>
            <person name="Land M."/>
            <person name="Hauser L."/>
            <person name="Markowitz V."/>
            <person name="Cheng J.-F."/>
            <person name="Hugenholtz P."/>
            <person name="Woyke T."/>
            <person name="Wu D."/>
            <person name="Pukall R."/>
            <person name="Klenk H.-P."/>
            <person name="Eisen J.A."/>
        </authorList>
    </citation>
    <scope>NUCLEOTIDE SEQUENCE [LARGE SCALE GENOMIC DNA]</scope>
    <source>
        <strain evidence="3">DSM 17836 / JCM 10339 / NBRC 14399</strain>
    </source>
</reference>
<keyword evidence="1" id="KW-0732">Signal</keyword>
<dbReference type="AlphaFoldDB" id="D2Q1G4"/>
<protein>
    <submittedName>
        <fullName evidence="2">Uncharacterized protein</fullName>
    </submittedName>
</protein>
<dbReference type="STRING" id="479435.Kfla_1048"/>
<organism evidence="2 3">
    <name type="scientific">Kribbella flavida (strain DSM 17836 / JCM 10339 / NBRC 14399)</name>
    <dbReference type="NCBI Taxonomy" id="479435"/>
    <lineage>
        <taxon>Bacteria</taxon>
        <taxon>Bacillati</taxon>
        <taxon>Actinomycetota</taxon>
        <taxon>Actinomycetes</taxon>
        <taxon>Propionibacteriales</taxon>
        <taxon>Kribbellaceae</taxon>
        <taxon>Kribbella</taxon>
    </lineage>
</organism>
<dbReference type="HOGENOM" id="CLU_2617395_0_0_11"/>
<keyword evidence="3" id="KW-1185">Reference proteome</keyword>
<evidence type="ECO:0000256" key="1">
    <source>
        <dbReference type="SAM" id="SignalP"/>
    </source>
</evidence>
<gene>
    <name evidence="2" type="ordered locus">Kfla_1048</name>
</gene>
<sequence length="78" mass="8481">MPRRTFYRVRAAALTGAAIAGLLVGATVLTARTPPTADAVPAGAELGTPARDGWRWESYHHVQLQVPDSWRRLARFGP</sequence>
<dbReference type="KEGG" id="kfl:Kfla_1048"/>
<dbReference type="EMBL" id="CP001736">
    <property type="protein sequence ID" value="ADB30152.1"/>
    <property type="molecule type" value="Genomic_DNA"/>
</dbReference>
<reference evidence="2 3" key="2">
    <citation type="journal article" date="2010" name="Stand. Genomic Sci.">
        <title>Complete genome sequence of Kribbella flavida type strain (IFO 14399).</title>
        <authorList>
            <person name="Pukall R."/>
            <person name="Lapidus A."/>
            <person name="Glavina Del Rio T."/>
            <person name="Copeland A."/>
            <person name="Tice H."/>
            <person name="Cheng J.-F."/>
            <person name="Lucas S."/>
            <person name="Chen F."/>
            <person name="Nolan M."/>
            <person name="LaButti K."/>
            <person name="Pati A."/>
            <person name="Ivanova N."/>
            <person name="Mavrommatis K."/>
            <person name="Mikhailova N."/>
            <person name="Pitluck S."/>
            <person name="Bruce D."/>
            <person name="Goodwin L."/>
            <person name="Land M."/>
            <person name="Hauser L."/>
            <person name="Chang Y.-J."/>
            <person name="Jeffries C.D."/>
            <person name="Chen A."/>
            <person name="Palaniappan K."/>
            <person name="Chain P."/>
            <person name="Rohde M."/>
            <person name="Goeker M."/>
            <person name="Bristow J."/>
            <person name="Eisen J.A."/>
            <person name="Markowitz V."/>
            <person name="Hugenholtz P."/>
            <person name="Kyrpides N.C."/>
            <person name="Klenk H.-P."/>
            <person name="Brettin T."/>
        </authorList>
    </citation>
    <scope>NUCLEOTIDE SEQUENCE [LARGE SCALE GENOMIC DNA]</scope>
    <source>
        <strain evidence="3">DSM 17836 / JCM 10339 / NBRC 14399</strain>
    </source>
</reference>
<dbReference type="Proteomes" id="UP000007967">
    <property type="component" value="Chromosome"/>
</dbReference>
<evidence type="ECO:0000313" key="3">
    <source>
        <dbReference type="Proteomes" id="UP000007967"/>
    </source>
</evidence>